<dbReference type="GO" id="GO:0009279">
    <property type="term" value="C:cell outer membrane"/>
    <property type="evidence" value="ECO:0007669"/>
    <property type="project" value="UniProtKB-SubCell"/>
</dbReference>
<comment type="subcellular location">
    <subcellularLocation>
        <location evidence="1">Cell outer membrane</location>
    </subcellularLocation>
</comment>
<dbReference type="GO" id="GO:0030246">
    <property type="term" value="F:carbohydrate binding"/>
    <property type="evidence" value="ECO:0007669"/>
    <property type="project" value="InterPro"/>
</dbReference>
<evidence type="ECO:0000256" key="4">
    <source>
        <dbReference type="PROSITE-ProRule" id="PRU00473"/>
    </source>
</evidence>
<keyword evidence="2 4" id="KW-0472">Membrane</keyword>
<dbReference type="Pfam" id="PF13620">
    <property type="entry name" value="CarboxypepD_reg"/>
    <property type="match status" value="1"/>
</dbReference>
<dbReference type="PANTHER" id="PTHR30329">
    <property type="entry name" value="STATOR ELEMENT OF FLAGELLAR MOTOR COMPLEX"/>
    <property type="match status" value="1"/>
</dbReference>
<evidence type="ECO:0000256" key="1">
    <source>
        <dbReference type="ARBA" id="ARBA00004442"/>
    </source>
</evidence>
<dbReference type="SUPFAM" id="SSF103088">
    <property type="entry name" value="OmpA-like"/>
    <property type="match status" value="1"/>
</dbReference>
<feature type="domain" description="OmpA-like" evidence="5">
    <location>
        <begin position="535"/>
        <end position="654"/>
    </location>
</feature>
<proteinExistence type="predicted"/>
<dbReference type="Gene3D" id="3.30.1330.60">
    <property type="entry name" value="OmpA-like domain"/>
    <property type="match status" value="1"/>
</dbReference>
<evidence type="ECO:0000256" key="2">
    <source>
        <dbReference type="ARBA" id="ARBA00023136"/>
    </source>
</evidence>
<accession>A0A7C4CBZ8</accession>
<dbReference type="AlphaFoldDB" id="A0A7C4CBZ8"/>
<name>A0A7C4CBZ8_UNCW3</name>
<keyword evidence="3" id="KW-0998">Cell outer membrane</keyword>
<dbReference type="Gene3D" id="2.60.40.1120">
    <property type="entry name" value="Carboxypeptidase-like, regulatory domain"/>
    <property type="match status" value="2"/>
</dbReference>
<reference evidence="6" key="1">
    <citation type="journal article" date="2020" name="mSystems">
        <title>Genome- and Community-Level Interaction Insights into Carbon Utilization and Element Cycling Functions of Hydrothermarchaeota in Hydrothermal Sediment.</title>
        <authorList>
            <person name="Zhou Z."/>
            <person name="Liu Y."/>
            <person name="Xu W."/>
            <person name="Pan J."/>
            <person name="Luo Z.H."/>
            <person name="Li M."/>
        </authorList>
    </citation>
    <scope>NUCLEOTIDE SEQUENCE [LARGE SCALE GENOMIC DNA]</scope>
    <source>
        <strain evidence="6">SpSt-488</strain>
    </source>
</reference>
<dbReference type="PANTHER" id="PTHR30329:SF21">
    <property type="entry name" value="LIPOPROTEIN YIAD-RELATED"/>
    <property type="match status" value="1"/>
</dbReference>
<dbReference type="InterPro" id="IPR013784">
    <property type="entry name" value="Carb-bd-like_fold"/>
</dbReference>
<organism evidence="6">
    <name type="scientific">candidate division WOR-3 bacterium</name>
    <dbReference type="NCBI Taxonomy" id="2052148"/>
    <lineage>
        <taxon>Bacteria</taxon>
        <taxon>Bacteria division WOR-3</taxon>
    </lineage>
</organism>
<dbReference type="InterPro" id="IPR006664">
    <property type="entry name" value="OMP_bac"/>
</dbReference>
<dbReference type="PROSITE" id="PS51123">
    <property type="entry name" value="OMPA_2"/>
    <property type="match status" value="1"/>
</dbReference>
<dbReference type="PRINTS" id="PR01021">
    <property type="entry name" value="OMPADOMAIN"/>
</dbReference>
<dbReference type="InterPro" id="IPR006665">
    <property type="entry name" value="OmpA-like"/>
</dbReference>
<dbReference type="InterPro" id="IPR008969">
    <property type="entry name" value="CarboxyPept-like_regulatory"/>
</dbReference>
<dbReference type="CDD" id="cd07185">
    <property type="entry name" value="OmpA_C-like"/>
    <property type="match status" value="1"/>
</dbReference>
<dbReference type="InterPro" id="IPR036737">
    <property type="entry name" value="OmpA-like_sf"/>
</dbReference>
<evidence type="ECO:0000313" key="6">
    <source>
        <dbReference type="EMBL" id="HGK28932.1"/>
    </source>
</evidence>
<gene>
    <name evidence="6" type="ORF">ENS41_08335</name>
</gene>
<evidence type="ECO:0000256" key="3">
    <source>
        <dbReference type="ARBA" id="ARBA00023237"/>
    </source>
</evidence>
<dbReference type="InterPro" id="IPR006690">
    <property type="entry name" value="OMPA-like_CS"/>
</dbReference>
<dbReference type="SUPFAM" id="SSF49464">
    <property type="entry name" value="Carboxypeptidase regulatory domain-like"/>
    <property type="match status" value="1"/>
</dbReference>
<dbReference type="PROSITE" id="PS01068">
    <property type="entry name" value="OMPA_1"/>
    <property type="match status" value="1"/>
</dbReference>
<dbReference type="Pfam" id="PF00691">
    <property type="entry name" value="OmpA"/>
    <property type="match status" value="1"/>
</dbReference>
<dbReference type="EMBL" id="DSUT01000176">
    <property type="protein sequence ID" value="HGK28932.1"/>
    <property type="molecule type" value="Genomic_DNA"/>
</dbReference>
<comment type="caution">
    <text evidence="6">The sequence shown here is derived from an EMBL/GenBank/DDBJ whole genome shotgun (WGS) entry which is preliminary data.</text>
</comment>
<protein>
    <recommendedName>
        <fullName evidence="5">OmpA-like domain-containing protein</fullName>
    </recommendedName>
</protein>
<sequence length="655" mass="69892">MSSQSKIALLACLLLPSLLVAYTGIGGGRGLFRVQDALVDEAGLNVGLHLAGRNPTFVENEESRKGWIGDLIAPSLHYIPLSTRFVGLEGFASWGGIFQYADYRGKKYDMGLHDLKAGAKLSIPVIPVLKLGGMASYTILPRSTDNRWIDDNSFPYREEALAWAGLASLRFQDLTASAPNLLFNYGKSGDQTIYGAGVELAAEGLQLFTEITSRQPDATSTGIFDTENGVIRLTPGVTFGSRRGLMLSAGYSFSFSDPVPNEVIVGLNVATPFFRREPPQLGTVVFTVTDEFTGQPVPAVVSFPDRPKMAVQKVDPGTGVLRIDKLQVGAITVRIEADGYSAKTDAYAVEPRLSKTYSVTLRPLVTYGKIAGTVTDAATGRPLAAVVEFPGSELKALTADPATGSFRLDNVPTGTYTATAATEGYFKSSQTVDVRRGEVTQVAFALSPSAFKTTITGQVTDRGTGAALAAKLSLKDARTGQVVAEVNTDPGTGIYVAEIPVGTYAVTATSEGYIDQSAAVAADKDRTAKQDFALVKPGTKVTLKNIYFDFNKATIKLPQSQEALDAAAKILNDNPTIRVEIQGHTDNVGSDSYNQQLSEKRAWSVVNHLVQNHGIAAARLTAVGYGEAQPVADNSTEAGRALNRRVEFVVLGEIK</sequence>
<dbReference type="InterPro" id="IPR050330">
    <property type="entry name" value="Bact_OuterMem_StrucFunc"/>
</dbReference>
<dbReference type="SUPFAM" id="SSF49452">
    <property type="entry name" value="Starch-binding domain-like"/>
    <property type="match status" value="1"/>
</dbReference>
<evidence type="ECO:0000259" key="5">
    <source>
        <dbReference type="PROSITE" id="PS51123"/>
    </source>
</evidence>